<evidence type="ECO:0000256" key="2">
    <source>
        <dbReference type="ARBA" id="ARBA00022723"/>
    </source>
</evidence>
<organism evidence="6 7">
    <name type="scientific">Emericellopsis atlantica</name>
    <dbReference type="NCBI Taxonomy" id="2614577"/>
    <lineage>
        <taxon>Eukaryota</taxon>
        <taxon>Fungi</taxon>
        <taxon>Dikarya</taxon>
        <taxon>Ascomycota</taxon>
        <taxon>Pezizomycotina</taxon>
        <taxon>Sordariomycetes</taxon>
        <taxon>Hypocreomycetidae</taxon>
        <taxon>Hypocreales</taxon>
        <taxon>Bionectriaceae</taxon>
        <taxon>Emericellopsis</taxon>
    </lineage>
</organism>
<dbReference type="SMART" id="SM00066">
    <property type="entry name" value="GAL4"/>
    <property type="match status" value="1"/>
</dbReference>
<keyword evidence="3" id="KW-0539">Nucleus</keyword>
<dbReference type="InterPro" id="IPR001138">
    <property type="entry name" value="Zn2Cys6_DnaBD"/>
</dbReference>
<dbReference type="Proteomes" id="UP000887229">
    <property type="component" value="Unassembled WGS sequence"/>
</dbReference>
<evidence type="ECO:0000259" key="5">
    <source>
        <dbReference type="PROSITE" id="PS50048"/>
    </source>
</evidence>
<dbReference type="CDD" id="cd12148">
    <property type="entry name" value="fungal_TF_MHR"/>
    <property type="match status" value="1"/>
</dbReference>
<dbReference type="InterPro" id="IPR036864">
    <property type="entry name" value="Zn2-C6_fun-type_DNA-bd_sf"/>
</dbReference>
<evidence type="ECO:0000256" key="1">
    <source>
        <dbReference type="ARBA" id="ARBA00004123"/>
    </source>
</evidence>
<keyword evidence="2" id="KW-0479">Metal-binding</keyword>
<feature type="domain" description="Zn(2)-C6 fungal-type" evidence="5">
    <location>
        <begin position="30"/>
        <end position="61"/>
    </location>
</feature>
<dbReference type="PANTHER" id="PTHR31001:SF76">
    <property type="entry name" value="ZN(2)-C6 FUNGAL-TYPE DOMAIN-CONTAINING PROTEIN"/>
    <property type="match status" value="1"/>
</dbReference>
<accession>A0A9P8CM79</accession>
<dbReference type="Gene3D" id="4.10.240.10">
    <property type="entry name" value="Zn(2)-C6 fungal-type DNA-binding domain"/>
    <property type="match status" value="1"/>
</dbReference>
<comment type="subcellular location">
    <subcellularLocation>
        <location evidence="1">Nucleus</location>
    </subcellularLocation>
</comment>
<dbReference type="SUPFAM" id="SSF57701">
    <property type="entry name" value="Zn2/Cys6 DNA-binding domain"/>
    <property type="match status" value="1"/>
</dbReference>
<evidence type="ECO:0000313" key="7">
    <source>
        <dbReference type="Proteomes" id="UP000887229"/>
    </source>
</evidence>
<dbReference type="GO" id="GO:0008270">
    <property type="term" value="F:zinc ion binding"/>
    <property type="evidence" value="ECO:0007669"/>
    <property type="project" value="InterPro"/>
</dbReference>
<dbReference type="PROSITE" id="PS50048">
    <property type="entry name" value="ZN2_CY6_FUNGAL_2"/>
    <property type="match status" value="1"/>
</dbReference>
<proteinExistence type="predicted"/>
<dbReference type="InterPro" id="IPR050613">
    <property type="entry name" value="Sec_Metabolite_Reg"/>
</dbReference>
<evidence type="ECO:0000256" key="3">
    <source>
        <dbReference type="ARBA" id="ARBA00023242"/>
    </source>
</evidence>
<dbReference type="GO" id="GO:0000981">
    <property type="term" value="F:DNA-binding transcription factor activity, RNA polymerase II-specific"/>
    <property type="evidence" value="ECO:0007669"/>
    <property type="project" value="InterPro"/>
</dbReference>
<dbReference type="PANTHER" id="PTHR31001">
    <property type="entry name" value="UNCHARACTERIZED TRANSCRIPTIONAL REGULATORY PROTEIN"/>
    <property type="match status" value="1"/>
</dbReference>
<dbReference type="GO" id="GO:0005634">
    <property type="term" value="C:nucleus"/>
    <property type="evidence" value="ECO:0007669"/>
    <property type="project" value="UniProtKB-SubCell"/>
</dbReference>
<protein>
    <recommendedName>
        <fullName evidence="5">Zn(2)-C6 fungal-type domain-containing protein</fullName>
    </recommendedName>
</protein>
<dbReference type="CDD" id="cd00067">
    <property type="entry name" value="GAL4"/>
    <property type="match status" value="1"/>
</dbReference>
<dbReference type="RefSeq" id="XP_046116358.1">
    <property type="nucleotide sequence ID" value="XM_046258277.1"/>
</dbReference>
<gene>
    <name evidence="6" type="ORF">F5Z01DRAFT_228025</name>
</gene>
<sequence length="567" mass="64852">MTSTKRPHVVLEDMAANSAPFRSTQRAPRSCIPCSTRKVKCDKSEPCLTCVRRGESASCIRETVLIRGEPKKWQESTGNPPQVEDLRRENEQLRDELRKPKSGQLSHSTPSTPRGPRNSHSLENSDSIEDALWDSIRFKAVPSGSTIGSWEEAVLPSRSASDHLIAYDRTWNCWVHYAVEYPQFQQECDAFMDALESGQALESYDHHWKAVYFSVLCAALLMMEEEEATCLVASEHVDMDVSSLCRNWYDAAIFSLHRADFMRVPHIGTVQCIAVLGMCFNNLGDAELCRHMWNIALRIAQKLGLNTPRSEHAGSLGTEAQHRLWWTLTICEWLGVPHEPTSLEEVDFEVPLPRPHVTTRNGGKTVVDPAHYHVFMARTSIVYNRFCQSLQRSPLSSENVVRAADEELALVIDTLPDHLQPELEAHGRIREPELSEPWIKWQRFDITLVLLHHRIRINRTLQRHWLSSPGEFAWARTVCVQSALDIIWISRNWDQPVSMRKQWALSFHLFVAAILLLREWQSSLDGRSLEYKEAIEAGLSILEQVQSHNAIARHAVRILKENMYVTF</sequence>
<name>A0A9P8CM79_9HYPO</name>
<dbReference type="GeneID" id="70289180"/>
<evidence type="ECO:0000256" key="4">
    <source>
        <dbReference type="SAM" id="MobiDB-lite"/>
    </source>
</evidence>
<dbReference type="GO" id="GO:0003677">
    <property type="term" value="F:DNA binding"/>
    <property type="evidence" value="ECO:0007669"/>
    <property type="project" value="InterPro"/>
</dbReference>
<feature type="region of interest" description="Disordered" evidence="4">
    <location>
        <begin position="95"/>
        <end position="124"/>
    </location>
</feature>
<feature type="compositionally biased region" description="Polar residues" evidence="4">
    <location>
        <begin position="103"/>
        <end position="124"/>
    </location>
</feature>
<comment type="caution">
    <text evidence="6">The sequence shown here is derived from an EMBL/GenBank/DDBJ whole genome shotgun (WGS) entry which is preliminary data.</text>
</comment>
<dbReference type="Pfam" id="PF00172">
    <property type="entry name" value="Zn_clus"/>
    <property type="match status" value="1"/>
</dbReference>
<dbReference type="OrthoDB" id="1747771at2759"/>
<dbReference type="EMBL" id="MU251262">
    <property type="protein sequence ID" value="KAG9252434.1"/>
    <property type="molecule type" value="Genomic_DNA"/>
</dbReference>
<dbReference type="PROSITE" id="PS00463">
    <property type="entry name" value="ZN2_CY6_FUNGAL_1"/>
    <property type="match status" value="1"/>
</dbReference>
<dbReference type="GO" id="GO:0006351">
    <property type="term" value="P:DNA-templated transcription"/>
    <property type="evidence" value="ECO:0007669"/>
    <property type="project" value="InterPro"/>
</dbReference>
<evidence type="ECO:0000313" key="6">
    <source>
        <dbReference type="EMBL" id="KAG9252434.1"/>
    </source>
</evidence>
<dbReference type="InterPro" id="IPR007219">
    <property type="entry name" value="XnlR_reg_dom"/>
</dbReference>
<keyword evidence="7" id="KW-1185">Reference proteome</keyword>
<dbReference type="Pfam" id="PF04082">
    <property type="entry name" value="Fungal_trans"/>
    <property type="match status" value="1"/>
</dbReference>
<reference evidence="6" key="1">
    <citation type="journal article" date="2021" name="IMA Fungus">
        <title>Genomic characterization of three marine fungi, including Emericellopsis atlantica sp. nov. with signatures of a generalist lifestyle and marine biomass degradation.</title>
        <authorList>
            <person name="Hagestad O.C."/>
            <person name="Hou L."/>
            <person name="Andersen J.H."/>
            <person name="Hansen E.H."/>
            <person name="Altermark B."/>
            <person name="Li C."/>
            <person name="Kuhnert E."/>
            <person name="Cox R.J."/>
            <person name="Crous P.W."/>
            <person name="Spatafora J.W."/>
            <person name="Lail K."/>
            <person name="Amirebrahimi M."/>
            <person name="Lipzen A."/>
            <person name="Pangilinan J."/>
            <person name="Andreopoulos W."/>
            <person name="Hayes R.D."/>
            <person name="Ng V."/>
            <person name="Grigoriev I.V."/>
            <person name="Jackson S.A."/>
            <person name="Sutton T.D.S."/>
            <person name="Dobson A.D.W."/>
            <person name="Rama T."/>
        </authorList>
    </citation>
    <scope>NUCLEOTIDE SEQUENCE</scope>
    <source>
        <strain evidence="6">TS7</strain>
    </source>
</reference>
<dbReference type="AlphaFoldDB" id="A0A9P8CM79"/>